<dbReference type="Pfam" id="PF03404">
    <property type="entry name" value="Mo-co_dimer"/>
    <property type="match status" value="1"/>
</dbReference>
<dbReference type="GO" id="GO:0043546">
    <property type="term" value="F:molybdopterin cofactor binding"/>
    <property type="evidence" value="ECO:0007669"/>
    <property type="project" value="TreeGrafter"/>
</dbReference>
<protein>
    <submittedName>
        <fullName evidence="7">Sulfite oxidase</fullName>
    </submittedName>
</protein>
<dbReference type="SUPFAM" id="SSF56524">
    <property type="entry name" value="Oxidoreductase molybdopterin-binding domain"/>
    <property type="match status" value="1"/>
</dbReference>
<dbReference type="SUPFAM" id="SSF81296">
    <property type="entry name" value="E set domains"/>
    <property type="match status" value="1"/>
</dbReference>
<comment type="caution">
    <text evidence="7">The sequence shown here is derived from an EMBL/GenBank/DDBJ whole genome shotgun (WGS) entry which is preliminary data.</text>
</comment>
<dbReference type="InterPro" id="IPR005066">
    <property type="entry name" value="MoCF_OxRdtse_dimer"/>
</dbReference>
<dbReference type="Pfam" id="PF00174">
    <property type="entry name" value="Oxidored_molyb"/>
    <property type="match status" value="1"/>
</dbReference>
<evidence type="ECO:0000259" key="6">
    <source>
        <dbReference type="Pfam" id="PF03404"/>
    </source>
</evidence>
<evidence type="ECO:0000256" key="4">
    <source>
        <dbReference type="ARBA" id="ARBA00023002"/>
    </source>
</evidence>
<sequence>MASKRERGLHELYADDPERADALVFGRRTGDSRRGFLKNAGLAGMGAAVGGSIPFAAMMPAGLVPAAMAQPAQQPQAGPAADKGPKVLKMDGKAELAVLGDKPLVAETPAHLLDDDVTPTDKFFVRNNGLTPDPASMPSDPKAWKIKIDGEVNSPMEITLGDLMARFPNVTHTLMLECGGNGRSFFVPEARGNQWTNGGAGCAEWTGVRLADVLKAAGLKSSAVYTGHYGADPHLSGDATKPSISRGVRLEKAMDEHTLIAFRMNGKDIPLIHGAPVRLVVPGWAGSTSAKWLNRIWVRDKEHDGPGMGGFSYRMTRKPIVPGSKGDEKDTVILESMPVRSVVTFPAHGTRLAAGTRKIDLRGHAWAGDNAVQSVEVSIDFGVTWKKAEVKAPVNKFAWQRFTASIDLPSAGYYEIWSKATDTKGVTQPFQAGNWNPQGYGGNPISRVAVLVEA</sequence>
<dbReference type="AlphaFoldDB" id="A0A5C8PS96"/>
<keyword evidence="3" id="KW-0479">Metal-binding</keyword>
<name>A0A5C8PS96_9HYPH</name>
<dbReference type="PROSITE" id="PS51318">
    <property type="entry name" value="TAT"/>
    <property type="match status" value="1"/>
</dbReference>
<evidence type="ECO:0000313" key="8">
    <source>
        <dbReference type="Proteomes" id="UP000321638"/>
    </source>
</evidence>
<evidence type="ECO:0000256" key="3">
    <source>
        <dbReference type="ARBA" id="ARBA00022723"/>
    </source>
</evidence>
<dbReference type="Gene3D" id="2.60.40.650">
    <property type="match status" value="1"/>
</dbReference>
<evidence type="ECO:0000259" key="5">
    <source>
        <dbReference type="Pfam" id="PF00174"/>
    </source>
</evidence>
<dbReference type="GO" id="GO:0020037">
    <property type="term" value="F:heme binding"/>
    <property type="evidence" value="ECO:0007669"/>
    <property type="project" value="TreeGrafter"/>
</dbReference>
<accession>A0A5C8PS96</accession>
<organism evidence="7 8">
    <name type="scientific">Vineibacter terrae</name>
    <dbReference type="NCBI Taxonomy" id="2586908"/>
    <lineage>
        <taxon>Bacteria</taxon>
        <taxon>Pseudomonadati</taxon>
        <taxon>Pseudomonadota</taxon>
        <taxon>Alphaproteobacteria</taxon>
        <taxon>Hyphomicrobiales</taxon>
        <taxon>Vineibacter</taxon>
    </lineage>
</organism>
<dbReference type="EMBL" id="VDUZ01000006">
    <property type="protein sequence ID" value="TXL78767.1"/>
    <property type="molecule type" value="Genomic_DNA"/>
</dbReference>
<dbReference type="InterPro" id="IPR014756">
    <property type="entry name" value="Ig_E-set"/>
</dbReference>
<dbReference type="InterPro" id="IPR008335">
    <property type="entry name" value="Mopterin_OxRdtase_euk"/>
</dbReference>
<proteinExistence type="predicted"/>
<dbReference type="OrthoDB" id="9778777at2"/>
<dbReference type="RefSeq" id="WP_147846238.1">
    <property type="nucleotide sequence ID" value="NZ_VDUZ01000006.1"/>
</dbReference>
<keyword evidence="2" id="KW-0500">Molybdenum</keyword>
<keyword evidence="8" id="KW-1185">Reference proteome</keyword>
<reference evidence="7 8" key="1">
    <citation type="submission" date="2019-06" db="EMBL/GenBank/DDBJ databases">
        <title>New taxonomy in bacterial strain CC-CFT640, isolated from vineyard.</title>
        <authorList>
            <person name="Lin S.-Y."/>
            <person name="Tsai C.-F."/>
            <person name="Young C.-C."/>
        </authorList>
    </citation>
    <scope>NUCLEOTIDE SEQUENCE [LARGE SCALE GENOMIC DNA]</scope>
    <source>
        <strain evidence="7 8">CC-CFT640</strain>
    </source>
</reference>
<gene>
    <name evidence="7" type="ORF">FHP25_07170</name>
</gene>
<dbReference type="PRINTS" id="PR00407">
    <property type="entry name" value="EUMOPTERIN"/>
</dbReference>
<comment type="cofactor">
    <cofactor evidence="1">
        <name>Mo-molybdopterin</name>
        <dbReference type="ChEBI" id="CHEBI:71302"/>
    </cofactor>
</comment>
<dbReference type="InterPro" id="IPR006311">
    <property type="entry name" value="TAT_signal"/>
</dbReference>
<evidence type="ECO:0000256" key="1">
    <source>
        <dbReference type="ARBA" id="ARBA00001924"/>
    </source>
</evidence>
<evidence type="ECO:0000256" key="2">
    <source>
        <dbReference type="ARBA" id="ARBA00022505"/>
    </source>
</evidence>
<dbReference type="InterPro" id="IPR036374">
    <property type="entry name" value="OxRdtase_Mopterin-bd_sf"/>
</dbReference>
<dbReference type="PANTHER" id="PTHR19372:SF7">
    <property type="entry name" value="SULFITE OXIDASE, MITOCHONDRIAL"/>
    <property type="match status" value="1"/>
</dbReference>
<evidence type="ECO:0000313" key="7">
    <source>
        <dbReference type="EMBL" id="TXL78767.1"/>
    </source>
</evidence>
<dbReference type="GO" id="GO:0030151">
    <property type="term" value="F:molybdenum ion binding"/>
    <property type="evidence" value="ECO:0007669"/>
    <property type="project" value="InterPro"/>
</dbReference>
<keyword evidence="4" id="KW-0560">Oxidoreductase</keyword>
<dbReference type="Gene3D" id="3.90.420.10">
    <property type="entry name" value="Oxidoreductase, molybdopterin-binding domain"/>
    <property type="match status" value="1"/>
</dbReference>
<dbReference type="GO" id="GO:0006790">
    <property type="term" value="P:sulfur compound metabolic process"/>
    <property type="evidence" value="ECO:0007669"/>
    <property type="project" value="TreeGrafter"/>
</dbReference>
<dbReference type="Proteomes" id="UP000321638">
    <property type="component" value="Unassembled WGS sequence"/>
</dbReference>
<dbReference type="CDD" id="cd02110">
    <property type="entry name" value="SO_family_Moco_dimer"/>
    <property type="match status" value="1"/>
</dbReference>
<feature type="domain" description="Oxidoreductase molybdopterin-binding" evidence="5">
    <location>
        <begin position="137"/>
        <end position="305"/>
    </location>
</feature>
<dbReference type="InterPro" id="IPR000572">
    <property type="entry name" value="OxRdtase_Mopterin-bd_dom"/>
</dbReference>
<dbReference type="GO" id="GO:0008482">
    <property type="term" value="F:sulfite oxidase activity"/>
    <property type="evidence" value="ECO:0007669"/>
    <property type="project" value="TreeGrafter"/>
</dbReference>
<dbReference type="PANTHER" id="PTHR19372">
    <property type="entry name" value="SULFITE REDUCTASE"/>
    <property type="match status" value="1"/>
</dbReference>
<feature type="domain" description="Moybdenum cofactor oxidoreductase dimerisation" evidence="6">
    <location>
        <begin position="334"/>
        <end position="451"/>
    </location>
</feature>